<keyword evidence="15" id="KW-1185">Reference proteome</keyword>
<dbReference type="STRING" id="7070.D6WSS5"/>
<reference evidence="14 15" key="1">
    <citation type="journal article" date="2008" name="Nature">
        <title>The genome of the model beetle and pest Tribolium castaneum.</title>
        <authorList>
            <consortium name="Tribolium Genome Sequencing Consortium"/>
            <person name="Richards S."/>
            <person name="Gibbs R.A."/>
            <person name="Weinstock G.M."/>
            <person name="Brown S.J."/>
            <person name="Denell R."/>
            <person name="Beeman R.W."/>
            <person name="Gibbs R."/>
            <person name="Beeman R.W."/>
            <person name="Brown S.J."/>
            <person name="Bucher G."/>
            <person name="Friedrich M."/>
            <person name="Grimmelikhuijzen C.J."/>
            <person name="Klingler M."/>
            <person name="Lorenzen M."/>
            <person name="Richards S."/>
            <person name="Roth S."/>
            <person name="Schroder R."/>
            <person name="Tautz D."/>
            <person name="Zdobnov E.M."/>
            <person name="Muzny D."/>
            <person name="Gibbs R.A."/>
            <person name="Weinstock G.M."/>
            <person name="Attaway T."/>
            <person name="Bell S."/>
            <person name="Buhay C.J."/>
            <person name="Chandrabose M.N."/>
            <person name="Chavez D."/>
            <person name="Clerk-Blankenburg K.P."/>
            <person name="Cree A."/>
            <person name="Dao M."/>
            <person name="Davis C."/>
            <person name="Chacko J."/>
            <person name="Dinh H."/>
            <person name="Dugan-Rocha S."/>
            <person name="Fowler G."/>
            <person name="Garner T.T."/>
            <person name="Garnes J."/>
            <person name="Gnirke A."/>
            <person name="Hawes A."/>
            <person name="Hernandez J."/>
            <person name="Hines S."/>
            <person name="Holder M."/>
            <person name="Hume J."/>
            <person name="Jhangiani S.N."/>
            <person name="Joshi V."/>
            <person name="Khan Z.M."/>
            <person name="Jackson L."/>
            <person name="Kovar C."/>
            <person name="Kowis A."/>
            <person name="Lee S."/>
            <person name="Lewis L.R."/>
            <person name="Margolis J."/>
            <person name="Morgan M."/>
            <person name="Nazareth L.V."/>
            <person name="Nguyen N."/>
            <person name="Okwuonu G."/>
            <person name="Parker D."/>
            <person name="Richards S."/>
            <person name="Ruiz S.J."/>
            <person name="Santibanez J."/>
            <person name="Savard J."/>
            <person name="Scherer S.E."/>
            <person name="Schneider B."/>
            <person name="Sodergren E."/>
            <person name="Tautz D."/>
            <person name="Vattahil S."/>
            <person name="Villasana D."/>
            <person name="White C.S."/>
            <person name="Wright R."/>
            <person name="Park Y."/>
            <person name="Beeman R.W."/>
            <person name="Lord J."/>
            <person name="Oppert B."/>
            <person name="Lorenzen M."/>
            <person name="Brown S."/>
            <person name="Wang L."/>
            <person name="Savard J."/>
            <person name="Tautz D."/>
            <person name="Richards S."/>
            <person name="Weinstock G."/>
            <person name="Gibbs R.A."/>
            <person name="Liu Y."/>
            <person name="Worley K."/>
            <person name="Weinstock G."/>
            <person name="Elsik C.G."/>
            <person name="Reese J.T."/>
            <person name="Elhaik E."/>
            <person name="Landan G."/>
            <person name="Graur D."/>
            <person name="Arensburger P."/>
            <person name="Atkinson P."/>
            <person name="Beeman R.W."/>
            <person name="Beidler J."/>
            <person name="Brown S.J."/>
            <person name="Demuth J.P."/>
            <person name="Drury D.W."/>
            <person name="Du Y.Z."/>
            <person name="Fujiwara H."/>
            <person name="Lorenzen M."/>
            <person name="Maselli V."/>
            <person name="Osanai M."/>
            <person name="Park Y."/>
            <person name="Robertson H.M."/>
            <person name="Tu Z."/>
            <person name="Wang J.J."/>
            <person name="Wang S."/>
            <person name="Richards S."/>
            <person name="Song H."/>
            <person name="Zhang L."/>
            <person name="Sodergren E."/>
            <person name="Werner D."/>
            <person name="Stanke M."/>
            <person name="Morgenstern B."/>
            <person name="Solovyev V."/>
            <person name="Kosarev P."/>
            <person name="Brown G."/>
            <person name="Chen H.C."/>
            <person name="Ermolaeva O."/>
            <person name="Hlavina W."/>
            <person name="Kapustin Y."/>
            <person name="Kiryutin B."/>
            <person name="Kitts P."/>
            <person name="Maglott D."/>
            <person name="Pruitt K."/>
            <person name="Sapojnikov V."/>
            <person name="Souvorov A."/>
            <person name="Mackey A.J."/>
            <person name="Waterhouse R.M."/>
            <person name="Wyder S."/>
            <person name="Zdobnov E.M."/>
            <person name="Zdobnov E.M."/>
            <person name="Wyder S."/>
            <person name="Kriventseva E.V."/>
            <person name="Kadowaki T."/>
            <person name="Bork P."/>
            <person name="Aranda M."/>
            <person name="Bao R."/>
            <person name="Beermann A."/>
            <person name="Berns N."/>
            <person name="Bolognesi R."/>
            <person name="Bonneton F."/>
            <person name="Bopp D."/>
            <person name="Brown S.J."/>
            <person name="Bucher G."/>
            <person name="Butts T."/>
            <person name="Chaumot A."/>
            <person name="Denell R.E."/>
            <person name="Ferrier D.E."/>
            <person name="Friedrich M."/>
            <person name="Gordon C.M."/>
            <person name="Jindra M."/>
            <person name="Klingler M."/>
            <person name="Lan Q."/>
            <person name="Lattorff H.M."/>
            <person name="Laudet V."/>
            <person name="von Levetsow C."/>
            <person name="Liu Z."/>
            <person name="Lutz R."/>
            <person name="Lynch J.A."/>
            <person name="da Fonseca R.N."/>
            <person name="Posnien N."/>
            <person name="Reuter R."/>
            <person name="Roth S."/>
            <person name="Savard J."/>
            <person name="Schinko J.B."/>
            <person name="Schmitt C."/>
            <person name="Schoppmeier M."/>
            <person name="Schroder R."/>
            <person name="Shippy T.D."/>
            <person name="Simonnet F."/>
            <person name="Marques-Souza H."/>
            <person name="Tautz D."/>
            <person name="Tomoyasu Y."/>
            <person name="Trauner J."/>
            <person name="Van der Zee M."/>
            <person name="Vervoort M."/>
            <person name="Wittkopp N."/>
            <person name="Wimmer E.A."/>
            <person name="Yang X."/>
            <person name="Jones A.K."/>
            <person name="Sattelle D.B."/>
            <person name="Ebert P.R."/>
            <person name="Nelson D."/>
            <person name="Scott J.G."/>
            <person name="Beeman R.W."/>
            <person name="Muthukrishnan S."/>
            <person name="Kramer K.J."/>
            <person name="Arakane Y."/>
            <person name="Beeman R.W."/>
            <person name="Zhu Q."/>
            <person name="Hogenkamp D."/>
            <person name="Dixit R."/>
            <person name="Oppert B."/>
            <person name="Jiang H."/>
            <person name="Zou Z."/>
            <person name="Marshall J."/>
            <person name="Elpidina E."/>
            <person name="Vinokurov K."/>
            <person name="Oppert C."/>
            <person name="Zou Z."/>
            <person name="Evans J."/>
            <person name="Lu Z."/>
            <person name="Zhao P."/>
            <person name="Sumathipala N."/>
            <person name="Altincicek B."/>
            <person name="Vilcinskas A."/>
            <person name="Williams M."/>
            <person name="Hultmark D."/>
            <person name="Hetru C."/>
            <person name="Jiang H."/>
            <person name="Grimmelikhuijzen C.J."/>
            <person name="Hauser F."/>
            <person name="Cazzamali G."/>
            <person name="Williamson M."/>
            <person name="Park Y."/>
            <person name="Li B."/>
            <person name="Tanaka Y."/>
            <person name="Predel R."/>
            <person name="Neupert S."/>
            <person name="Schachtner J."/>
            <person name="Verleyen P."/>
            <person name="Raible F."/>
            <person name="Bork P."/>
            <person name="Friedrich M."/>
            <person name="Walden K.K."/>
            <person name="Robertson H.M."/>
            <person name="Angeli S."/>
            <person name="Foret S."/>
            <person name="Bucher G."/>
            <person name="Schuetz S."/>
            <person name="Maleszka R."/>
            <person name="Wimmer E.A."/>
            <person name="Beeman R.W."/>
            <person name="Lorenzen M."/>
            <person name="Tomoyasu Y."/>
            <person name="Miller S.C."/>
            <person name="Grossmann D."/>
            <person name="Bucher G."/>
        </authorList>
    </citation>
    <scope>NUCLEOTIDE SEQUENCE [LARGE SCALE GENOMIC DNA]</scope>
    <source>
        <strain evidence="14 15">Georgia GA2</strain>
    </source>
</reference>
<keyword evidence="10" id="KW-0472">Membrane</keyword>
<dbReference type="OMA" id="RICGFFE"/>
<evidence type="ECO:0000256" key="8">
    <source>
        <dbReference type="ARBA" id="ARBA00022982"/>
    </source>
</evidence>
<dbReference type="Pfam" id="PF10200">
    <property type="entry name" value="Ndufs5"/>
    <property type="match status" value="1"/>
</dbReference>
<evidence type="ECO:0000256" key="1">
    <source>
        <dbReference type="ARBA" id="ARBA00003195"/>
    </source>
</evidence>
<reference evidence="14 15" key="2">
    <citation type="journal article" date="2010" name="Nucleic Acids Res.">
        <title>BeetleBase in 2010: revisions to provide comprehensive genomic information for Tribolium castaneum.</title>
        <authorList>
            <person name="Kim H.S."/>
            <person name="Murphy T."/>
            <person name="Xia J."/>
            <person name="Caragea D."/>
            <person name="Park Y."/>
            <person name="Beeman R.W."/>
            <person name="Lorenzen M.D."/>
            <person name="Butcher S."/>
            <person name="Manak J.R."/>
            <person name="Brown S.J."/>
        </authorList>
    </citation>
    <scope>GENOME REANNOTATION</scope>
    <source>
        <strain evidence="14 15">Georgia GA2</strain>
    </source>
</reference>
<dbReference type="AlphaFoldDB" id="D6WSS5"/>
<keyword evidence="11 12" id="KW-1015">Disulfide bond</keyword>
<keyword evidence="8" id="KW-0249">Electron transport</keyword>
<dbReference type="EMBL" id="KQ971352">
    <property type="protein sequence ID" value="EFA07503.1"/>
    <property type="molecule type" value="Genomic_DNA"/>
</dbReference>
<dbReference type="PROSITE" id="PS51808">
    <property type="entry name" value="CHCH"/>
    <property type="match status" value="1"/>
</dbReference>
<evidence type="ECO:0000256" key="4">
    <source>
        <dbReference type="ARBA" id="ARBA00007372"/>
    </source>
</evidence>
<evidence type="ECO:0000256" key="11">
    <source>
        <dbReference type="ARBA" id="ARBA00023157"/>
    </source>
</evidence>
<evidence type="ECO:0000256" key="7">
    <source>
        <dbReference type="ARBA" id="ARBA00022792"/>
    </source>
</evidence>
<accession>D6WSS5</accession>
<keyword evidence="5" id="KW-0813">Transport</keyword>
<comment type="subcellular location">
    <subcellularLocation>
        <location evidence="3">Mitochondrion inner membrane</location>
        <topology evidence="3">Peripheral membrane protein</topology>
    </subcellularLocation>
    <subcellularLocation>
        <location evidence="2">Mitochondrion intermembrane space</location>
    </subcellularLocation>
</comment>
<evidence type="ECO:0000256" key="5">
    <source>
        <dbReference type="ARBA" id="ARBA00022448"/>
    </source>
</evidence>
<dbReference type="Proteomes" id="UP000007266">
    <property type="component" value="Linkage group 7"/>
</dbReference>
<dbReference type="PANTHER" id="PTHR21268:SF2">
    <property type="entry name" value="NADH DEHYDROGENASE [UBIQUINONE] IRON-SULFUR PROTEIN 5"/>
    <property type="match status" value="1"/>
</dbReference>
<evidence type="ECO:0000256" key="6">
    <source>
        <dbReference type="ARBA" id="ARBA00022660"/>
    </source>
</evidence>
<comment type="function">
    <text evidence="1">Accessory subunit of the mitochondrial membrane respiratory chain NADH dehydrogenase (Complex I), that is believed not to be involved in catalysis. Complex I functions in the transfer of electrons from NADH to the respiratory chain. The immediate electron acceptor for the enzyme is believed to be ubiquinone.</text>
</comment>
<dbReference type="GO" id="GO:0005758">
    <property type="term" value="C:mitochondrial intermembrane space"/>
    <property type="evidence" value="ECO:0007669"/>
    <property type="project" value="UniProtKB-SubCell"/>
</dbReference>
<name>D6WSS5_TRICA</name>
<proteinExistence type="inferred from homology"/>
<dbReference type="PANTHER" id="PTHR21268">
    <property type="entry name" value="NADH DEHYDROGENASE [UBIQUINONE] IRON-SULFUR PROTEIN 5"/>
    <property type="match status" value="1"/>
</dbReference>
<keyword evidence="7" id="KW-0999">Mitochondrion inner membrane</keyword>
<evidence type="ECO:0000256" key="10">
    <source>
        <dbReference type="ARBA" id="ARBA00023136"/>
    </source>
</evidence>
<evidence type="ECO:0000256" key="13">
    <source>
        <dbReference type="SAM" id="MobiDB-lite"/>
    </source>
</evidence>
<dbReference type="InterPro" id="IPR019342">
    <property type="entry name" value="NADH_UbQ_OxRdtase_FeS-su5"/>
</dbReference>
<comment type="similarity">
    <text evidence="4">Belongs to the complex I NDUFS5 subunit family.</text>
</comment>
<keyword evidence="9" id="KW-0496">Mitochondrion</keyword>
<evidence type="ECO:0000256" key="12">
    <source>
        <dbReference type="PIRSR" id="PIRSR619342-50"/>
    </source>
</evidence>
<dbReference type="PhylomeDB" id="D6WSS5"/>
<evidence type="ECO:0000256" key="9">
    <source>
        <dbReference type="ARBA" id="ARBA00023128"/>
    </source>
</evidence>
<evidence type="ECO:0000313" key="15">
    <source>
        <dbReference type="Proteomes" id="UP000007266"/>
    </source>
</evidence>
<organism evidence="14 15">
    <name type="scientific">Tribolium castaneum</name>
    <name type="common">Red flour beetle</name>
    <dbReference type="NCBI Taxonomy" id="7070"/>
    <lineage>
        <taxon>Eukaryota</taxon>
        <taxon>Metazoa</taxon>
        <taxon>Ecdysozoa</taxon>
        <taxon>Arthropoda</taxon>
        <taxon>Hexapoda</taxon>
        <taxon>Insecta</taxon>
        <taxon>Pterygota</taxon>
        <taxon>Neoptera</taxon>
        <taxon>Endopterygota</taxon>
        <taxon>Coleoptera</taxon>
        <taxon>Polyphaga</taxon>
        <taxon>Cucujiformia</taxon>
        <taxon>Tenebrionidae</taxon>
        <taxon>Tenebrionidae incertae sedis</taxon>
        <taxon>Tribolium</taxon>
    </lineage>
</organism>
<feature type="region of interest" description="Disordered" evidence="13">
    <location>
        <begin position="75"/>
        <end position="101"/>
    </location>
</feature>
<keyword evidence="6" id="KW-0679">Respiratory chain</keyword>
<evidence type="ECO:0000256" key="2">
    <source>
        <dbReference type="ARBA" id="ARBA00004569"/>
    </source>
</evidence>
<dbReference type="HOGENOM" id="CLU_160216_0_0_1"/>
<dbReference type="SMR" id="D6WSS5"/>
<evidence type="ECO:0000313" key="14">
    <source>
        <dbReference type="EMBL" id="EFA07503.1"/>
    </source>
</evidence>
<protein>
    <submittedName>
        <fullName evidence="14">Uncharacterized protein</fullName>
    </submittedName>
</protein>
<gene>
    <name evidence="14" type="primary">AUGUSTUS-3.0.2_09578</name>
    <name evidence="14" type="ORF">TcasGA2_TC009578</name>
</gene>
<dbReference type="InParanoid" id="D6WSS5"/>
<dbReference type="GO" id="GO:0005743">
    <property type="term" value="C:mitochondrial inner membrane"/>
    <property type="evidence" value="ECO:0007669"/>
    <property type="project" value="UniProtKB-SubCell"/>
</dbReference>
<dbReference type="FunCoup" id="D6WSS5">
    <property type="interactions" value="252"/>
</dbReference>
<feature type="disulfide bond" evidence="12">
    <location>
        <begin position="27"/>
        <end position="60"/>
    </location>
</feature>
<dbReference type="eggNOG" id="KOG4110">
    <property type="taxonomic scope" value="Eukaryota"/>
</dbReference>
<feature type="disulfide bond" evidence="12">
    <location>
        <begin position="37"/>
        <end position="50"/>
    </location>
</feature>
<evidence type="ECO:0000256" key="3">
    <source>
        <dbReference type="ARBA" id="ARBA00004637"/>
    </source>
</evidence>
<dbReference type="OrthoDB" id="9992197at2759"/>
<sequence>MSLSPAFKSPFTDITGAILSHQWGGRCADMELRALDCLEAYGLDRGIKKCETLITDFQECALRTKELARYSAMKAERDRQYKAGERTKENRYAEPPQADSF</sequence>
<feature type="compositionally biased region" description="Basic and acidic residues" evidence="13">
    <location>
        <begin position="75"/>
        <end position="92"/>
    </location>
</feature>
<dbReference type="KEGG" id="tca:662710"/>